<dbReference type="OrthoDB" id="7791409at2"/>
<evidence type="ECO:0000313" key="3">
    <source>
        <dbReference type="Proteomes" id="UP000198426"/>
    </source>
</evidence>
<feature type="signal peptide" evidence="1">
    <location>
        <begin position="1"/>
        <end position="20"/>
    </location>
</feature>
<evidence type="ECO:0008006" key="4">
    <source>
        <dbReference type="Google" id="ProtNLM"/>
    </source>
</evidence>
<proteinExistence type="predicted"/>
<dbReference type="RefSeq" id="WP_089233857.1">
    <property type="nucleotide sequence ID" value="NZ_FZOY01000005.1"/>
</dbReference>
<keyword evidence="1" id="KW-0732">Signal</keyword>
<dbReference type="Proteomes" id="UP000198426">
    <property type="component" value="Unassembled WGS sequence"/>
</dbReference>
<dbReference type="EMBL" id="FZOY01000005">
    <property type="protein sequence ID" value="SNT05424.1"/>
    <property type="molecule type" value="Genomic_DNA"/>
</dbReference>
<sequence>MKQWILGGVSAAALFAAPHAGWSLTAQQAWEDWKAAAESYGQTLTTSGEAMMDGTLTLSGVTVTSEADDMTVEGTVEEIALAEQSDGSVLITMSETIPIVVSGIDEVGDKVDLTLTLTQNGTQITASDADGGTAFAVASPTMSAEVTELMINDEALPMQLLMTLAGLDGSYSVSGAAPGAIESAFTASSFDITLDMQDPEGAGTMALKATAQDIATSTSGQNMDLSNSDDMAKMLAEGFATSGEGTYGPVTFTMDLQDEAETVQASGSLTGGQARFSLDAERMVYDVAYEGADLTISGSRIPMPQVTAKIDRSATTFEIPVQQSDAPAPFALRVALENLSLGEEIWSMFDPAAVLPRDPATLILDLGGKARWLVDIFDEEAMMAAAMPGEVEEVALNELRLDLGGAELTGDGAFTFDNSDLTTFDGMPRPEGKANLKLVGGNALLENLTRMGLIPQEQVMMVRMMTGMFARPGAGPDELVSEIAIDGSGMLTINGAPLPF</sequence>
<dbReference type="AlphaFoldDB" id="A0A239JKZ0"/>
<keyword evidence="3" id="KW-1185">Reference proteome</keyword>
<dbReference type="InterPro" id="IPR018666">
    <property type="entry name" value="DUF2125"/>
</dbReference>
<reference evidence="2 3" key="1">
    <citation type="submission" date="2017-06" db="EMBL/GenBank/DDBJ databases">
        <authorList>
            <person name="Kim H.J."/>
            <person name="Triplett B.A."/>
        </authorList>
    </citation>
    <scope>NUCLEOTIDE SEQUENCE [LARGE SCALE GENOMIC DNA]</scope>
    <source>
        <strain evidence="2 3">DSM 29339</strain>
    </source>
</reference>
<organism evidence="2 3">
    <name type="scientific">Tropicimonas sediminicola</name>
    <dbReference type="NCBI Taxonomy" id="1031541"/>
    <lineage>
        <taxon>Bacteria</taxon>
        <taxon>Pseudomonadati</taxon>
        <taxon>Pseudomonadota</taxon>
        <taxon>Alphaproteobacteria</taxon>
        <taxon>Rhodobacterales</taxon>
        <taxon>Roseobacteraceae</taxon>
        <taxon>Tropicimonas</taxon>
    </lineage>
</organism>
<gene>
    <name evidence="2" type="ORF">SAMN05421757_105292</name>
</gene>
<protein>
    <recommendedName>
        <fullName evidence="4">DUF2125 domain-containing protein</fullName>
    </recommendedName>
</protein>
<feature type="chain" id="PRO_5012421473" description="DUF2125 domain-containing protein" evidence="1">
    <location>
        <begin position="21"/>
        <end position="500"/>
    </location>
</feature>
<evidence type="ECO:0000313" key="2">
    <source>
        <dbReference type="EMBL" id="SNT05424.1"/>
    </source>
</evidence>
<dbReference type="Pfam" id="PF09898">
    <property type="entry name" value="DUF2125"/>
    <property type="match status" value="1"/>
</dbReference>
<evidence type="ECO:0000256" key="1">
    <source>
        <dbReference type="SAM" id="SignalP"/>
    </source>
</evidence>
<accession>A0A239JKZ0</accession>
<name>A0A239JKZ0_9RHOB</name>